<name>N1TZ62_9LEPT</name>
<evidence type="ECO:0000313" key="1">
    <source>
        <dbReference type="EMBL" id="EMY13568.1"/>
    </source>
</evidence>
<accession>N1TZ62</accession>
<dbReference type="Proteomes" id="UP000012249">
    <property type="component" value="Unassembled WGS sequence"/>
</dbReference>
<protein>
    <submittedName>
        <fullName evidence="1">Uncharacterized protein</fullName>
    </submittedName>
</protein>
<evidence type="ECO:0000313" key="2">
    <source>
        <dbReference type="Proteomes" id="UP000012249"/>
    </source>
</evidence>
<gene>
    <name evidence="1" type="ORF">LEP1GSC043_2747</name>
</gene>
<dbReference type="EMBL" id="AHMI02000228">
    <property type="protein sequence ID" value="EMY13568.1"/>
    <property type="molecule type" value="Genomic_DNA"/>
</dbReference>
<organism evidence="1 2">
    <name type="scientific">Leptospira weilii str. Ecochallenge</name>
    <dbReference type="NCBI Taxonomy" id="1049986"/>
    <lineage>
        <taxon>Bacteria</taxon>
        <taxon>Pseudomonadati</taxon>
        <taxon>Spirochaetota</taxon>
        <taxon>Spirochaetia</taxon>
        <taxon>Leptospirales</taxon>
        <taxon>Leptospiraceae</taxon>
        <taxon>Leptospira</taxon>
    </lineage>
</organism>
<comment type="caution">
    <text evidence="1">The sequence shown here is derived from an EMBL/GenBank/DDBJ whole genome shotgun (WGS) entry which is preliminary data.</text>
</comment>
<sequence length="225" mass="25965">MDLTILQNIREFPPVFRKEAEKLWLSWYNTINDKVVIYLDLNYWINLLNARLKVRNGEKFKEILLFLLEAKKAGMIICPVSGVLLEEAGKQTDLFTRSEMSKLMDELSDGIGLANQFTVYSLEVYLLINQTELNKISTDIPNPNHYVWRRGMHRKLDAHFSPDNKIENLLGSYLALANVSTMECLGEGHRPGDELWQVYQELAQQSFKEKMKIDLAIKALGNLSK</sequence>
<proteinExistence type="predicted"/>
<dbReference type="AlphaFoldDB" id="N1TZ62"/>
<reference evidence="1 2" key="1">
    <citation type="submission" date="2013-02" db="EMBL/GenBank/DDBJ databases">
        <authorList>
            <person name="Harkins D.M."/>
            <person name="Durkin A.S."/>
            <person name="Brinkac L.M."/>
            <person name="Haft D.H."/>
            <person name="Selengut J.D."/>
            <person name="Sanka R."/>
            <person name="DePew J."/>
            <person name="Purushe J."/>
            <person name="Haake D.A."/>
            <person name="Matsunaga J."/>
            <person name="Vinetz J.M."/>
            <person name="Sutton G.G."/>
            <person name="Nierman W.C."/>
            <person name="Fouts D.E."/>
        </authorList>
    </citation>
    <scope>NUCLEOTIDE SEQUENCE [LARGE SCALE GENOMIC DNA]</scope>
    <source>
        <strain evidence="1 2">Ecochallenge</strain>
    </source>
</reference>